<dbReference type="Proteomes" id="UP000054248">
    <property type="component" value="Unassembled WGS sequence"/>
</dbReference>
<dbReference type="Pfam" id="PF14521">
    <property type="entry name" value="Aspzincin_M35"/>
    <property type="match status" value="1"/>
</dbReference>
<keyword evidence="5" id="KW-0378">Hydrolase</keyword>
<keyword evidence="11" id="KW-1185">Reference proteome</keyword>
<evidence type="ECO:0000313" key="10">
    <source>
        <dbReference type="EMBL" id="KIO33834.1"/>
    </source>
</evidence>
<dbReference type="AlphaFoldDB" id="A0A0C3QXN8"/>
<dbReference type="HOGENOM" id="CLU_041257_0_0_1"/>
<comment type="cofactor">
    <cofactor evidence="1">
        <name>Zn(2+)</name>
        <dbReference type="ChEBI" id="CHEBI:29105"/>
    </cofactor>
</comment>
<dbReference type="SUPFAM" id="SSF55486">
    <property type="entry name" value="Metalloproteases ('zincins'), catalytic domain"/>
    <property type="match status" value="1"/>
</dbReference>
<dbReference type="InterPro" id="IPR024079">
    <property type="entry name" value="MetalloPept_cat_dom_sf"/>
</dbReference>
<evidence type="ECO:0000256" key="6">
    <source>
        <dbReference type="ARBA" id="ARBA00022833"/>
    </source>
</evidence>
<sequence>MFARSSLLALCLAAASALAADLSVKVTGPTVVTSADNFTIKTVITNNGAEAVNLLDDPNSILTPKWKTNTFGIVGPNGIPAKFDGVKLKWSPASAIKNSHVTSIAPGESIELAHDVSGIYNLTESGAGVYTIDALTDFSVISHDGTVKTISASIQPHIARISGQLASFNPTSHQPTATRSKTMNKRAIGYSGCSSSQKSLISSAASGAQTYITNAISYLNAHTSSTPRFTTWFGSYTSSHHSTVLSHYSNLSGDPSSVTYDCSTCDAADTFAYTYPSDPTHIYLCDVFWNAPTTGTDSKAGTIVHELTHFTNNGGTQDYAYGQSSAKSLASSSSNKAVMNADNHEYFAENNPSLS</sequence>
<dbReference type="InterPro" id="IPR050414">
    <property type="entry name" value="Fungal_M35_metalloproteases"/>
</dbReference>
<feature type="domain" description="Lysine-specific metallo-endopeptidase" evidence="9">
    <location>
        <begin position="217"/>
        <end position="349"/>
    </location>
</feature>
<dbReference type="Gene3D" id="2.60.40.2970">
    <property type="match status" value="1"/>
</dbReference>
<reference evidence="10 11" key="1">
    <citation type="submission" date="2014-04" db="EMBL/GenBank/DDBJ databases">
        <authorList>
            <consortium name="DOE Joint Genome Institute"/>
            <person name="Kuo A."/>
            <person name="Girlanda M."/>
            <person name="Perotto S."/>
            <person name="Kohler A."/>
            <person name="Nagy L.G."/>
            <person name="Floudas D."/>
            <person name="Copeland A."/>
            <person name="Barry K.W."/>
            <person name="Cichocki N."/>
            <person name="Veneault-Fourrey C."/>
            <person name="LaButti K."/>
            <person name="Lindquist E.A."/>
            <person name="Lipzen A."/>
            <person name="Lundell T."/>
            <person name="Morin E."/>
            <person name="Murat C."/>
            <person name="Sun H."/>
            <person name="Tunlid A."/>
            <person name="Henrissat B."/>
            <person name="Grigoriev I.V."/>
            <person name="Hibbett D.S."/>
            <person name="Martin F."/>
            <person name="Nordberg H.P."/>
            <person name="Cantor M.N."/>
            <person name="Hua S.X."/>
        </authorList>
    </citation>
    <scope>NUCLEOTIDE SEQUENCE [LARGE SCALE GENOMIC DNA]</scope>
    <source>
        <strain evidence="10 11">MUT 4182</strain>
    </source>
</reference>
<name>A0A0C3QXN8_9AGAM</name>
<evidence type="ECO:0000256" key="3">
    <source>
        <dbReference type="ARBA" id="ARBA00022670"/>
    </source>
</evidence>
<dbReference type="GO" id="GO:0006508">
    <property type="term" value="P:proteolysis"/>
    <property type="evidence" value="ECO:0007669"/>
    <property type="project" value="UniProtKB-KW"/>
</dbReference>
<keyword evidence="4" id="KW-0479">Metal-binding</keyword>
<dbReference type="OrthoDB" id="412874at2759"/>
<keyword evidence="6" id="KW-0862">Zinc</keyword>
<dbReference type="Gene3D" id="3.40.390.10">
    <property type="entry name" value="Collagenase (Catalytic Domain)"/>
    <property type="match status" value="1"/>
</dbReference>
<reference evidence="11" key="2">
    <citation type="submission" date="2015-01" db="EMBL/GenBank/DDBJ databases">
        <title>Evolutionary Origins and Diversification of the Mycorrhizal Mutualists.</title>
        <authorList>
            <consortium name="DOE Joint Genome Institute"/>
            <consortium name="Mycorrhizal Genomics Consortium"/>
            <person name="Kohler A."/>
            <person name="Kuo A."/>
            <person name="Nagy L.G."/>
            <person name="Floudas D."/>
            <person name="Copeland A."/>
            <person name="Barry K.W."/>
            <person name="Cichocki N."/>
            <person name="Veneault-Fourrey C."/>
            <person name="LaButti K."/>
            <person name="Lindquist E.A."/>
            <person name="Lipzen A."/>
            <person name="Lundell T."/>
            <person name="Morin E."/>
            <person name="Murat C."/>
            <person name="Riley R."/>
            <person name="Ohm R."/>
            <person name="Sun H."/>
            <person name="Tunlid A."/>
            <person name="Henrissat B."/>
            <person name="Grigoriev I.V."/>
            <person name="Hibbett D.S."/>
            <person name="Martin F."/>
        </authorList>
    </citation>
    <scope>NUCLEOTIDE SEQUENCE [LARGE SCALE GENOMIC DNA]</scope>
    <source>
        <strain evidence="11">MUT 4182</strain>
    </source>
</reference>
<dbReference type="InterPro" id="IPR029463">
    <property type="entry name" value="Lys_MEP"/>
</dbReference>
<proteinExistence type="inferred from homology"/>
<evidence type="ECO:0000256" key="7">
    <source>
        <dbReference type="ARBA" id="ARBA00023049"/>
    </source>
</evidence>
<evidence type="ECO:0000313" key="11">
    <source>
        <dbReference type="Proteomes" id="UP000054248"/>
    </source>
</evidence>
<dbReference type="GO" id="GO:0046872">
    <property type="term" value="F:metal ion binding"/>
    <property type="evidence" value="ECO:0007669"/>
    <property type="project" value="UniProtKB-KW"/>
</dbReference>
<keyword evidence="7" id="KW-0482">Metalloprotease</keyword>
<dbReference type="SMART" id="SM01351">
    <property type="entry name" value="Aspzincin_M35"/>
    <property type="match status" value="1"/>
</dbReference>
<evidence type="ECO:0000256" key="4">
    <source>
        <dbReference type="ARBA" id="ARBA00022723"/>
    </source>
</evidence>
<dbReference type="PANTHER" id="PTHR37016">
    <property type="match status" value="1"/>
</dbReference>
<organism evidence="10 11">
    <name type="scientific">Tulasnella calospora MUT 4182</name>
    <dbReference type="NCBI Taxonomy" id="1051891"/>
    <lineage>
        <taxon>Eukaryota</taxon>
        <taxon>Fungi</taxon>
        <taxon>Dikarya</taxon>
        <taxon>Basidiomycota</taxon>
        <taxon>Agaricomycotina</taxon>
        <taxon>Agaricomycetes</taxon>
        <taxon>Cantharellales</taxon>
        <taxon>Tulasnellaceae</taxon>
        <taxon>Tulasnella</taxon>
    </lineage>
</organism>
<dbReference type="EMBL" id="KN822946">
    <property type="protein sequence ID" value="KIO33834.1"/>
    <property type="molecule type" value="Genomic_DNA"/>
</dbReference>
<evidence type="ECO:0000256" key="8">
    <source>
        <dbReference type="SAM" id="SignalP"/>
    </source>
</evidence>
<keyword evidence="8" id="KW-0732">Signal</keyword>
<dbReference type="GO" id="GO:0004222">
    <property type="term" value="F:metalloendopeptidase activity"/>
    <property type="evidence" value="ECO:0007669"/>
    <property type="project" value="InterPro"/>
</dbReference>
<gene>
    <name evidence="10" type="ORF">M407DRAFT_178222</name>
</gene>
<evidence type="ECO:0000256" key="1">
    <source>
        <dbReference type="ARBA" id="ARBA00001947"/>
    </source>
</evidence>
<evidence type="ECO:0000259" key="9">
    <source>
        <dbReference type="SMART" id="SM01351"/>
    </source>
</evidence>
<evidence type="ECO:0000256" key="5">
    <source>
        <dbReference type="ARBA" id="ARBA00022801"/>
    </source>
</evidence>
<dbReference type="STRING" id="1051891.A0A0C3QXN8"/>
<feature type="signal peptide" evidence="8">
    <location>
        <begin position="1"/>
        <end position="19"/>
    </location>
</feature>
<keyword evidence="3" id="KW-0645">Protease</keyword>
<evidence type="ECO:0000256" key="2">
    <source>
        <dbReference type="ARBA" id="ARBA00010279"/>
    </source>
</evidence>
<dbReference type="PANTHER" id="PTHR37016:SF3">
    <property type="entry name" value="NEUTRAL PROTEASE 2-RELATED"/>
    <property type="match status" value="1"/>
</dbReference>
<accession>A0A0C3QXN8</accession>
<feature type="chain" id="PRO_5002180861" description="Lysine-specific metallo-endopeptidase domain-containing protein" evidence="8">
    <location>
        <begin position="20"/>
        <end position="355"/>
    </location>
</feature>
<comment type="similarity">
    <text evidence="2">Belongs to the peptidase M35 family.</text>
</comment>
<protein>
    <recommendedName>
        <fullName evidence="9">Lysine-specific metallo-endopeptidase domain-containing protein</fullName>
    </recommendedName>
</protein>